<evidence type="ECO:0000256" key="2">
    <source>
        <dbReference type="ARBA" id="ARBA00022679"/>
    </source>
</evidence>
<feature type="domain" description="HNH nuclease" evidence="3">
    <location>
        <begin position="430"/>
        <end position="481"/>
    </location>
</feature>
<dbReference type="Pfam" id="PF13395">
    <property type="entry name" value="HNH_4"/>
    <property type="match status" value="1"/>
</dbReference>
<evidence type="ECO:0000259" key="3">
    <source>
        <dbReference type="SMART" id="SM00507"/>
    </source>
</evidence>
<organism evidence="4 5">
    <name type="scientific">Candidatus Ignatzschineria merdigallinarum</name>
    <dbReference type="NCBI Taxonomy" id="2838621"/>
    <lineage>
        <taxon>Bacteria</taxon>
        <taxon>Pseudomonadati</taxon>
        <taxon>Pseudomonadota</taxon>
        <taxon>Gammaproteobacteria</taxon>
        <taxon>Cardiobacteriales</taxon>
        <taxon>Ignatzschineriaceae</taxon>
        <taxon>Ignatzschineria</taxon>
    </lineage>
</organism>
<reference evidence="4" key="2">
    <citation type="submission" date="2021-04" db="EMBL/GenBank/DDBJ databases">
        <authorList>
            <person name="Gilroy R."/>
        </authorList>
    </citation>
    <scope>NUCLEOTIDE SEQUENCE</scope>
    <source>
        <strain evidence="4">CHK160-9182</strain>
    </source>
</reference>
<reference evidence="4" key="1">
    <citation type="journal article" date="2021" name="PeerJ">
        <title>Extensive microbial diversity within the chicken gut microbiome revealed by metagenomics and culture.</title>
        <authorList>
            <person name="Gilroy R."/>
            <person name="Ravi A."/>
            <person name="Getino M."/>
            <person name="Pursley I."/>
            <person name="Horton D.L."/>
            <person name="Alikhan N.F."/>
            <person name="Baker D."/>
            <person name="Gharbi K."/>
            <person name="Hall N."/>
            <person name="Watson M."/>
            <person name="Adriaenssens E.M."/>
            <person name="Foster-Nyarko E."/>
            <person name="Jarju S."/>
            <person name="Secka A."/>
            <person name="Antonio M."/>
            <person name="Oren A."/>
            <person name="Chaudhuri R.R."/>
            <person name="La Ragione R."/>
            <person name="Hildebrand F."/>
            <person name="Pallen M.J."/>
        </authorList>
    </citation>
    <scope>NUCLEOTIDE SEQUENCE</scope>
    <source>
        <strain evidence="4">CHK160-9182</strain>
    </source>
</reference>
<gene>
    <name evidence="4" type="ORF">H9889_06680</name>
</gene>
<dbReference type="AlphaFoldDB" id="A0A9D1TUS4"/>
<evidence type="ECO:0000313" key="5">
    <source>
        <dbReference type="Proteomes" id="UP000823934"/>
    </source>
</evidence>
<sequence length="565" mass="65748">MSDTLQYYNDNAKQFCETTFIVEMRSLYQQFLQYIPLGSSILDIGCGSGRDTLYFHQQGYQVFAIDYSPEIVALARKNTNLPIKLQSFYNFTDHEKYDGIWACASLLHCERARLPEVLSNIIHALKPSGICYLSFKYGNQNRLKEGRSFTDLNEKQANTLLQQFPSISLLQQWITLDQRPDRKEKWLNILFKKEALAHEMPTPTAEIQIQFITQIQQLLATAKATSTYKFALLMSLVRISIENNLLSGESLKIPLSAISEKFIEIYWQQARPYFTNHAQHPNSDTPEIISQQILKQNNGRQAVVITRILEAQKLYASLTNFKKSGDPWNKLLKSVGDTIHQYPLKHLQINDKTPQEFLYHYDHSNKKDITLRPNIAFCLSRFSIFIEEICQKYWMDNIRDLSDNQRQFGDFPNLDDFLFNTDRNHLSQIKPFLHAIQQGCCFYCGQKVPLSKGEIDHFIPWSLYQYDTAHNFVLADKTCNNQKSSNLATQHFYEKWLMRNAEFDLEISDEIGKHGFLVDRQRSEAIAKNYYYQIFKTHGDRGFWQPSILLKPSASPKDNKQSPVT</sequence>
<comment type="caution">
    <text evidence="4">The sequence shown here is derived from an EMBL/GenBank/DDBJ whole genome shotgun (WGS) entry which is preliminary data.</text>
</comment>
<dbReference type="Gene3D" id="1.10.30.50">
    <property type="match status" value="1"/>
</dbReference>
<protein>
    <submittedName>
        <fullName evidence="4">Methyltransferase domain-containing protein</fullName>
    </submittedName>
</protein>
<dbReference type="GO" id="GO:0032259">
    <property type="term" value="P:methylation"/>
    <property type="evidence" value="ECO:0007669"/>
    <property type="project" value="UniProtKB-KW"/>
</dbReference>
<name>A0A9D1TUS4_9GAMM</name>
<keyword evidence="2" id="KW-0808">Transferase</keyword>
<dbReference type="CDD" id="cd00085">
    <property type="entry name" value="HNHc"/>
    <property type="match status" value="1"/>
</dbReference>
<dbReference type="InterPro" id="IPR003615">
    <property type="entry name" value="HNH_nuc"/>
</dbReference>
<dbReference type="Pfam" id="PF13649">
    <property type="entry name" value="Methyltransf_25"/>
    <property type="match status" value="1"/>
</dbReference>
<keyword evidence="1 4" id="KW-0489">Methyltransferase</keyword>
<accession>A0A9D1TUS4</accession>
<dbReference type="PANTHER" id="PTHR43861">
    <property type="entry name" value="TRANS-ACONITATE 2-METHYLTRANSFERASE-RELATED"/>
    <property type="match status" value="1"/>
</dbReference>
<evidence type="ECO:0000313" key="4">
    <source>
        <dbReference type="EMBL" id="HIW06995.1"/>
    </source>
</evidence>
<dbReference type="InterPro" id="IPR041698">
    <property type="entry name" value="Methyltransf_25"/>
</dbReference>
<dbReference type="CDD" id="cd02440">
    <property type="entry name" value="AdoMet_MTases"/>
    <property type="match status" value="1"/>
</dbReference>
<dbReference type="Gene3D" id="3.40.50.150">
    <property type="entry name" value="Vaccinia Virus protein VP39"/>
    <property type="match status" value="1"/>
</dbReference>
<dbReference type="EMBL" id="DXHP01000147">
    <property type="protein sequence ID" value="HIW06995.1"/>
    <property type="molecule type" value="Genomic_DNA"/>
</dbReference>
<dbReference type="PANTHER" id="PTHR43861:SF1">
    <property type="entry name" value="TRANS-ACONITATE 2-METHYLTRANSFERASE"/>
    <property type="match status" value="1"/>
</dbReference>
<dbReference type="GO" id="GO:0008168">
    <property type="term" value="F:methyltransferase activity"/>
    <property type="evidence" value="ECO:0007669"/>
    <property type="project" value="UniProtKB-KW"/>
</dbReference>
<evidence type="ECO:0000256" key="1">
    <source>
        <dbReference type="ARBA" id="ARBA00022603"/>
    </source>
</evidence>
<dbReference type="Proteomes" id="UP000823934">
    <property type="component" value="Unassembled WGS sequence"/>
</dbReference>
<proteinExistence type="predicted"/>
<dbReference type="SMART" id="SM00507">
    <property type="entry name" value="HNHc"/>
    <property type="match status" value="1"/>
</dbReference>
<dbReference type="SUPFAM" id="SSF53335">
    <property type="entry name" value="S-adenosyl-L-methionine-dependent methyltransferases"/>
    <property type="match status" value="1"/>
</dbReference>
<dbReference type="InterPro" id="IPR029063">
    <property type="entry name" value="SAM-dependent_MTases_sf"/>
</dbReference>